<dbReference type="OMA" id="AVYIQHQ"/>
<feature type="transmembrane region" description="Helical" evidence="1">
    <location>
        <begin position="211"/>
        <end position="228"/>
    </location>
</feature>
<dbReference type="AlphaFoldDB" id="A0A1E4RUT8"/>
<keyword evidence="1" id="KW-0472">Membrane</keyword>
<evidence type="ECO:0008006" key="4">
    <source>
        <dbReference type="Google" id="ProtNLM"/>
    </source>
</evidence>
<evidence type="ECO:0000256" key="1">
    <source>
        <dbReference type="SAM" id="Phobius"/>
    </source>
</evidence>
<feature type="transmembrane region" description="Helical" evidence="1">
    <location>
        <begin position="306"/>
        <end position="326"/>
    </location>
</feature>
<feature type="transmembrane region" description="Helical" evidence="1">
    <location>
        <begin position="57"/>
        <end position="73"/>
    </location>
</feature>
<dbReference type="PANTHER" id="PTHR19346">
    <property type="entry name" value="SUGAR PHOSPHATE TRANSPORTER DOMAIN-CONTAINING PROTEIN"/>
    <property type="match status" value="1"/>
</dbReference>
<keyword evidence="1" id="KW-1133">Transmembrane helix</keyword>
<dbReference type="Proteomes" id="UP000094389">
    <property type="component" value="Unassembled WGS sequence"/>
</dbReference>
<sequence length="444" mass="50000">MVIRQEQETPLIGAGNEYGQKPNGVEIARDERGHNPNGLLEAPEQLHGHLQPSRSKLYAVIALFIISLISFVSQTELTSYLYKSLDFNQPVLLLVMTHSSWILIWPLQVLSIMLYKHVRRCRKFGLHYLDSVHIKRNFAESFKNQHRNIFKTSTVLKPTALISPSSTKEFIQSEPIKFLTVRVFILSIILNVAGLTWYVSMQWSPASDITAIYNCSAFTALVFAIPILNEKFTYTKLFSVLLAVFGVFCVAFGGDDEDSRKVFPQRVLGDIIITFGAILYGLYEVLYKRLMCPPVDSVSSRRLMSFSNFCASLIGLATFSIGWIFILVADITGISKFRFITSLYSLWIIWLSVVSNLVFSLSFLGLMSLTSPVLSSVSSLVTILFVGLFEWLVFGVSINLGQLLGNLLVVVGFVVLSYSYWKEITEEDVDDTEEIDPTDIETLT</sequence>
<dbReference type="GO" id="GO:0005789">
    <property type="term" value="C:endoplasmic reticulum membrane"/>
    <property type="evidence" value="ECO:0007669"/>
    <property type="project" value="InterPro"/>
</dbReference>
<feature type="transmembrane region" description="Helical" evidence="1">
    <location>
        <begin position="373"/>
        <end position="394"/>
    </location>
</feature>
<dbReference type="InterPro" id="IPR037185">
    <property type="entry name" value="EmrE-like"/>
</dbReference>
<feature type="transmembrane region" description="Helical" evidence="1">
    <location>
        <begin position="346"/>
        <end position="366"/>
    </location>
</feature>
<reference evidence="2 3" key="1">
    <citation type="journal article" date="2016" name="Proc. Natl. Acad. Sci. U.S.A.">
        <title>Comparative genomics of biotechnologically important yeasts.</title>
        <authorList>
            <person name="Riley R."/>
            <person name="Haridas S."/>
            <person name="Wolfe K.H."/>
            <person name="Lopes M.R."/>
            <person name="Hittinger C.T."/>
            <person name="Goeker M."/>
            <person name="Salamov A.A."/>
            <person name="Wisecaver J.H."/>
            <person name="Long T.M."/>
            <person name="Calvey C.H."/>
            <person name="Aerts A.L."/>
            <person name="Barry K.W."/>
            <person name="Choi C."/>
            <person name="Clum A."/>
            <person name="Coughlan A.Y."/>
            <person name="Deshpande S."/>
            <person name="Douglass A.P."/>
            <person name="Hanson S.J."/>
            <person name="Klenk H.-P."/>
            <person name="LaButti K.M."/>
            <person name="Lapidus A."/>
            <person name="Lindquist E.A."/>
            <person name="Lipzen A.M."/>
            <person name="Meier-Kolthoff J.P."/>
            <person name="Ohm R.A."/>
            <person name="Otillar R.P."/>
            <person name="Pangilinan J.L."/>
            <person name="Peng Y."/>
            <person name="Rokas A."/>
            <person name="Rosa C.A."/>
            <person name="Scheuner C."/>
            <person name="Sibirny A.A."/>
            <person name="Slot J.C."/>
            <person name="Stielow J.B."/>
            <person name="Sun H."/>
            <person name="Kurtzman C.P."/>
            <person name="Blackwell M."/>
            <person name="Grigoriev I.V."/>
            <person name="Jeffries T.W."/>
        </authorList>
    </citation>
    <scope>NUCLEOTIDE SEQUENCE [LARGE SCALE GENOMIC DNA]</scope>
    <source>
        <strain evidence="3">ATCC 18201 / CBS 1600 / BCRC 20928 / JCM 3617 / NBRC 0987 / NRRL Y-1542</strain>
    </source>
</reference>
<proteinExistence type="predicted"/>
<keyword evidence="3" id="KW-1185">Reference proteome</keyword>
<feature type="transmembrane region" description="Helical" evidence="1">
    <location>
        <begin position="400"/>
        <end position="421"/>
    </location>
</feature>
<keyword evidence="1" id="KW-0812">Transmembrane</keyword>
<dbReference type="STRING" id="983966.A0A1E4RUT8"/>
<feature type="transmembrane region" description="Helical" evidence="1">
    <location>
        <begin position="237"/>
        <end position="254"/>
    </location>
</feature>
<accession>A0A1E4RUT8</accession>
<dbReference type="GeneID" id="30990318"/>
<dbReference type="PANTHER" id="PTHR19346:SF4">
    <property type="entry name" value="SUGAR PHOSPHATE TRANSPORTER DOMAIN-CONTAINING PROTEIN"/>
    <property type="match status" value="1"/>
</dbReference>
<feature type="transmembrane region" description="Helical" evidence="1">
    <location>
        <begin position="93"/>
        <end position="115"/>
    </location>
</feature>
<organism evidence="2 3">
    <name type="scientific">Cyberlindnera jadinii (strain ATCC 18201 / CBS 1600 / BCRC 20928 / JCM 3617 / NBRC 0987 / NRRL Y-1542)</name>
    <name type="common">Torula yeast</name>
    <name type="synonym">Candida utilis</name>
    <dbReference type="NCBI Taxonomy" id="983966"/>
    <lineage>
        <taxon>Eukaryota</taxon>
        <taxon>Fungi</taxon>
        <taxon>Dikarya</taxon>
        <taxon>Ascomycota</taxon>
        <taxon>Saccharomycotina</taxon>
        <taxon>Saccharomycetes</taxon>
        <taxon>Phaffomycetales</taxon>
        <taxon>Phaffomycetaceae</taxon>
        <taxon>Cyberlindnera</taxon>
    </lineage>
</organism>
<evidence type="ECO:0000313" key="3">
    <source>
        <dbReference type="Proteomes" id="UP000094389"/>
    </source>
</evidence>
<dbReference type="GO" id="GO:0030234">
    <property type="term" value="F:enzyme regulator activity"/>
    <property type="evidence" value="ECO:0007669"/>
    <property type="project" value="InterPro"/>
</dbReference>
<dbReference type="Pfam" id="PF16965">
    <property type="entry name" value="CSG2"/>
    <property type="match status" value="1"/>
</dbReference>
<feature type="transmembrane region" description="Helical" evidence="1">
    <location>
        <begin position="178"/>
        <end position="199"/>
    </location>
</feature>
<name>A0A1E4RUT8_CYBJN</name>
<dbReference type="OrthoDB" id="10062838at2759"/>
<dbReference type="EMBL" id="KV453946">
    <property type="protein sequence ID" value="ODV71016.1"/>
    <property type="molecule type" value="Genomic_DNA"/>
</dbReference>
<gene>
    <name evidence="2" type="ORF">CYBJADRAFT_169764</name>
</gene>
<dbReference type="SUPFAM" id="SSF103481">
    <property type="entry name" value="Multidrug resistance efflux transporter EmrE"/>
    <property type="match status" value="2"/>
</dbReference>
<evidence type="ECO:0000313" key="2">
    <source>
        <dbReference type="EMBL" id="ODV71016.1"/>
    </source>
</evidence>
<feature type="transmembrane region" description="Helical" evidence="1">
    <location>
        <begin position="266"/>
        <end position="286"/>
    </location>
</feature>
<dbReference type="InterPro" id="IPR026505">
    <property type="entry name" value="Solute_c_fam_35_mem_F3/F4"/>
</dbReference>
<dbReference type="RefSeq" id="XP_020068055.1">
    <property type="nucleotide sequence ID" value="XM_020215922.1"/>
</dbReference>
<dbReference type="InterPro" id="IPR031581">
    <property type="entry name" value="Csg2"/>
</dbReference>
<protein>
    <recommendedName>
        <fullName evidence="4">EamA domain-containing protein</fullName>
    </recommendedName>
</protein>
<dbReference type="GO" id="GO:0006874">
    <property type="term" value="P:intracellular calcium ion homeostasis"/>
    <property type="evidence" value="ECO:0007669"/>
    <property type="project" value="InterPro"/>
</dbReference>